<keyword evidence="4" id="KW-0378">Hydrolase</keyword>
<dbReference type="InterPro" id="IPR008928">
    <property type="entry name" value="6-hairpin_glycosidase_sf"/>
</dbReference>
<dbReference type="Pfam" id="PF03633">
    <property type="entry name" value="Glyco_hydro_65C"/>
    <property type="match status" value="1"/>
</dbReference>
<dbReference type="Gene3D" id="1.50.10.10">
    <property type="match status" value="1"/>
</dbReference>
<reference evidence="4 5" key="1">
    <citation type="submission" date="2016-10" db="EMBL/GenBank/DDBJ databases">
        <title>Genome sequence of Nocardia seriolae strain EM150506, isolated from Anguila japonica.</title>
        <authorList>
            <person name="Han H.-J."/>
        </authorList>
    </citation>
    <scope>NUCLEOTIDE SEQUENCE [LARGE SCALE GENOMIC DNA]</scope>
    <source>
        <strain evidence="4 5">EM150506</strain>
    </source>
</reference>
<dbReference type="KEGG" id="nsr:NS506_04344"/>
<dbReference type="PANTHER" id="PTHR11051:SF8">
    <property type="entry name" value="PROTEIN-GLUCOSYLGALACTOSYLHYDROXYLYSINE GLUCOSIDASE"/>
    <property type="match status" value="1"/>
</dbReference>
<dbReference type="InterPro" id="IPR005194">
    <property type="entry name" value="Glyco_hydro_65_C"/>
</dbReference>
<evidence type="ECO:0000313" key="4">
    <source>
        <dbReference type="EMBL" id="APA98392.1"/>
    </source>
</evidence>
<dbReference type="EC" id="3.2.1.28" evidence="4"/>
<gene>
    <name evidence="4" type="ORF">NS506_04344</name>
</gene>
<name>A0ABC8AWA2_9NOCA</name>
<dbReference type="InterPro" id="IPR005195">
    <property type="entry name" value="Glyco_hydro_65_M"/>
</dbReference>
<keyword evidence="1 4" id="KW-0326">Glycosidase</keyword>
<dbReference type="AlphaFoldDB" id="A0ABC8AWA2"/>
<dbReference type="GO" id="GO:0004555">
    <property type="term" value="F:alpha,alpha-trehalase activity"/>
    <property type="evidence" value="ECO:0007669"/>
    <property type="project" value="UniProtKB-EC"/>
</dbReference>
<proteinExistence type="predicted"/>
<feature type="domain" description="Glycoside hydrolase family 65 central catalytic" evidence="2">
    <location>
        <begin position="9"/>
        <end position="94"/>
    </location>
</feature>
<organism evidence="4 5">
    <name type="scientific">Nocardia seriolae</name>
    <dbReference type="NCBI Taxonomy" id="37332"/>
    <lineage>
        <taxon>Bacteria</taxon>
        <taxon>Bacillati</taxon>
        <taxon>Actinomycetota</taxon>
        <taxon>Actinomycetes</taxon>
        <taxon>Mycobacteriales</taxon>
        <taxon>Nocardiaceae</taxon>
        <taxon>Nocardia</taxon>
    </lineage>
</organism>
<dbReference type="SUPFAM" id="SSF48208">
    <property type="entry name" value="Six-hairpin glycosidases"/>
    <property type="match status" value="1"/>
</dbReference>
<dbReference type="InterPro" id="IPR012341">
    <property type="entry name" value="6hp_glycosidase-like_sf"/>
</dbReference>
<dbReference type="Proteomes" id="UP000180166">
    <property type="component" value="Chromosome"/>
</dbReference>
<dbReference type="Pfam" id="PF03632">
    <property type="entry name" value="Glyco_hydro_65m"/>
    <property type="match status" value="1"/>
</dbReference>
<feature type="domain" description="Glycoside hydrolase family 65 C-terminal" evidence="3">
    <location>
        <begin position="104"/>
        <end position="160"/>
    </location>
</feature>
<evidence type="ECO:0000256" key="1">
    <source>
        <dbReference type="ARBA" id="ARBA00023295"/>
    </source>
</evidence>
<dbReference type="EMBL" id="CP017839">
    <property type="protein sequence ID" value="APA98392.1"/>
    <property type="molecule type" value="Genomic_DNA"/>
</dbReference>
<accession>A0ABC8AWA2</accession>
<dbReference type="PANTHER" id="PTHR11051">
    <property type="entry name" value="GLYCOSYL HYDROLASE-RELATED"/>
    <property type="match status" value="1"/>
</dbReference>
<evidence type="ECO:0000313" key="5">
    <source>
        <dbReference type="Proteomes" id="UP000180166"/>
    </source>
</evidence>
<sequence length="185" mass="20356">MLFYLLSADELREVFDHLGYELPAELIPRTVDYYLARTSHGSTLSALVHAWVLARSQRARAMGFFDRVLDSDIADIQGGTTEEGIHLGAMAGSIDLVQRCFSGLEIRADRLILNPCWPPELGPLTFPIIYRGHRLTLRISTTEVEVRSDPGTAPPVEIHCGPTISELAPGHLVRLRVGAKAEGAQ</sequence>
<protein>
    <submittedName>
        <fullName evidence="4">Alpha,alpha-trehalase</fullName>
        <ecNumber evidence="4">3.2.1.28</ecNumber>
    </submittedName>
</protein>
<dbReference type="Gene3D" id="2.60.420.10">
    <property type="entry name" value="Maltose phosphorylase, domain 3"/>
    <property type="match status" value="1"/>
</dbReference>
<evidence type="ECO:0000259" key="2">
    <source>
        <dbReference type="Pfam" id="PF03632"/>
    </source>
</evidence>
<evidence type="ECO:0000259" key="3">
    <source>
        <dbReference type="Pfam" id="PF03633"/>
    </source>
</evidence>